<comment type="caution">
    <text evidence="1">The sequence shown here is derived from an EMBL/GenBank/DDBJ whole genome shotgun (WGS) entry which is preliminary data.</text>
</comment>
<proteinExistence type="predicted"/>
<accession>A0ACB8D7F4</accession>
<keyword evidence="2" id="KW-1185">Reference proteome</keyword>
<evidence type="ECO:0000313" key="2">
    <source>
        <dbReference type="Proteomes" id="UP000821865"/>
    </source>
</evidence>
<organism evidence="1 2">
    <name type="scientific">Dermacentor silvarum</name>
    <name type="common">Tick</name>
    <dbReference type="NCBI Taxonomy" id="543639"/>
    <lineage>
        <taxon>Eukaryota</taxon>
        <taxon>Metazoa</taxon>
        <taxon>Ecdysozoa</taxon>
        <taxon>Arthropoda</taxon>
        <taxon>Chelicerata</taxon>
        <taxon>Arachnida</taxon>
        <taxon>Acari</taxon>
        <taxon>Parasitiformes</taxon>
        <taxon>Ixodida</taxon>
        <taxon>Ixodoidea</taxon>
        <taxon>Ixodidae</taxon>
        <taxon>Rhipicephalinae</taxon>
        <taxon>Dermacentor</taxon>
    </lineage>
</organism>
<reference evidence="1" key="1">
    <citation type="submission" date="2020-05" db="EMBL/GenBank/DDBJ databases">
        <title>Large-scale comparative analyses of tick genomes elucidate their genetic diversity and vector capacities.</title>
        <authorList>
            <person name="Jia N."/>
            <person name="Wang J."/>
            <person name="Shi W."/>
            <person name="Du L."/>
            <person name="Sun Y."/>
            <person name="Zhan W."/>
            <person name="Jiang J."/>
            <person name="Wang Q."/>
            <person name="Zhang B."/>
            <person name="Ji P."/>
            <person name="Sakyi L.B."/>
            <person name="Cui X."/>
            <person name="Yuan T."/>
            <person name="Jiang B."/>
            <person name="Yang W."/>
            <person name="Lam T.T.-Y."/>
            <person name="Chang Q."/>
            <person name="Ding S."/>
            <person name="Wang X."/>
            <person name="Zhu J."/>
            <person name="Ruan X."/>
            <person name="Zhao L."/>
            <person name="Wei J."/>
            <person name="Que T."/>
            <person name="Du C."/>
            <person name="Cheng J."/>
            <person name="Dai P."/>
            <person name="Han X."/>
            <person name="Huang E."/>
            <person name="Gao Y."/>
            <person name="Liu J."/>
            <person name="Shao H."/>
            <person name="Ye R."/>
            <person name="Li L."/>
            <person name="Wei W."/>
            <person name="Wang X."/>
            <person name="Wang C."/>
            <person name="Yang T."/>
            <person name="Huo Q."/>
            <person name="Li W."/>
            <person name="Guo W."/>
            <person name="Chen H."/>
            <person name="Zhou L."/>
            <person name="Ni X."/>
            <person name="Tian J."/>
            <person name="Zhou Y."/>
            <person name="Sheng Y."/>
            <person name="Liu T."/>
            <person name="Pan Y."/>
            <person name="Xia L."/>
            <person name="Li J."/>
            <person name="Zhao F."/>
            <person name="Cao W."/>
        </authorList>
    </citation>
    <scope>NUCLEOTIDE SEQUENCE</scope>
    <source>
        <strain evidence="1">Dsil-2018</strain>
    </source>
</reference>
<name>A0ACB8D7F4_DERSI</name>
<dbReference type="EMBL" id="CM023472">
    <property type="protein sequence ID" value="KAH7960522.1"/>
    <property type="molecule type" value="Genomic_DNA"/>
</dbReference>
<protein>
    <submittedName>
        <fullName evidence="1">Uncharacterized protein</fullName>
    </submittedName>
</protein>
<sequence length="826" mass="93378">MVVAAGMEDGGRRGSECRFLRRTVQALLGVAVVALAMLNGGLLTSYFSGTSGDGPGLRYAGWRFWQPVGTTPSPLNTLVDNGLPRRFESEDERVEMVEDSPQLTAGSAEGEALSHDEKAGGVTKGDGDDKKSTKTPDSSAHRSLRPPTKRIPRHYPPQPERDARRLRFKDSDSACSQPECLWYLHHTNNKIDRSVNPCDDFYGHVCGPRWFSPNAKPTFEAESVEKLMSCLDVNIRVERHSPLRWVRNIAFIYQSCLTSNGSRAIREHLLARQHKTPVSSPESFTKAPAVVFRIGLQEMVSQLRSDYLERLGVNPLANAYMAPAGEEAAGGENKYVPYVDSPELIMKRFFLRYPDRTESDYKHLIEKSLPGIENASLVASKIVYIEKRLMTIVSSSGSRSKAGTLTSDRMTSLGNSTARWLSHLFPKSFGGRLNVRILDEEYVSHVMDLLKHVFTPTDVADYFYFRTLVEYSSFLNITPLIPLSYDTHLSSVPLRIQGCLHMVENIYKHGMRMLGIEALGGNLGVWRIPFQREVEALFEDVRHSLQRFVRFWFSGSTVNTALRKLRSMKLAYLGASAAYPTSYATSTPDVRSLKDFGALIKDSVRRGFNATTNYDFLHRTSVFSTSVEYNPETNFLYVPHALVTMPVLFSETLHPVFVPILGSKMLQGIMKAIDVRGSGDSRHGGAYRSWWTSEDWTKYQNMSACFLDQLDHDVRKVSPRTNFRAFQDEFIAESAAIDPLLEVYGRRVAERADNFRFNPKIFYYAYAMGQCEKPGTDTVQVRYKHAIPARIRVNNALANHALFQKVFRCGRNSRMAPRRRCSYWTK</sequence>
<evidence type="ECO:0000313" key="1">
    <source>
        <dbReference type="EMBL" id="KAH7960522.1"/>
    </source>
</evidence>
<dbReference type="Proteomes" id="UP000821865">
    <property type="component" value="Chromosome 3"/>
</dbReference>
<gene>
    <name evidence="1" type="ORF">HPB49_020933</name>
</gene>